<organism evidence="2 3">
    <name type="scientific">Desulfotignum phosphitoxidans DSM 13687</name>
    <dbReference type="NCBI Taxonomy" id="1286635"/>
    <lineage>
        <taxon>Bacteria</taxon>
        <taxon>Pseudomonadati</taxon>
        <taxon>Thermodesulfobacteriota</taxon>
        <taxon>Desulfobacteria</taxon>
        <taxon>Desulfobacterales</taxon>
        <taxon>Desulfobacteraceae</taxon>
        <taxon>Desulfotignum</taxon>
    </lineage>
</organism>
<keyword evidence="1" id="KW-0812">Transmembrane</keyword>
<keyword evidence="1" id="KW-1133">Transmembrane helix</keyword>
<protein>
    <submittedName>
        <fullName evidence="2">Uncharacterized protein</fullName>
    </submittedName>
</protein>
<dbReference type="AlphaFoldDB" id="S0FS62"/>
<sequence length="160" mass="18678">MFPAFLLDFSFNLPSFTEFSFFFLCVINQCFFLFFIRFIKINNKKKLVGKARTQISRSSQTRNSASSMDVTNRGAGITMDATNPMISSRGSQYVILGHMTPIIAPEIFFCKARADFDKKSIVTAGWFKKTGMNFRLTRIWRIFIVRKLNMYSDKKKRWFP</sequence>
<proteinExistence type="predicted"/>
<keyword evidence="1" id="KW-0472">Membrane</keyword>
<dbReference type="Proteomes" id="UP000014216">
    <property type="component" value="Unassembled WGS sequence"/>
</dbReference>
<accession>S0FS62</accession>
<evidence type="ECO:0000313" key="2">
    <source>
        <dbReference type="EMBL" id="EMS77550.1"/>
    </source>
</evidence>
<keyword evidence="3" id="KW-1185">Reference proteome</keyword>
<comment type="caution">
    <text evidence="2">The sequence shown here is derived from an EMBL/GenBank/DDBJ whole genome shotgun (WGS) entry which is preliminary data.</text>
</comment>
<dbReference type="EMBL" id="APJX01000014">
    <property type="protein sequence ID" value="EMS77550.1"/>
    <property type="molecule type" value="Genomic_DNA"/>
</dbReference>
<gene>
    <name evidence="2" type="ORF">Dpo_14c00330</name>
</gene>
<evidence type="ECO:0000256" key="1">
    <source>
        <dbReference type="SAM" id="Phobius"/>
    </source>
</evidence>
<name>S0FS62_9BACT</name>
<feature type="transmembrane region" description="Helical" evidence="1">
    <location>
        <begin position="20"/>
        <end position="39"/>
    </location>
</feature>
<evidence type="ECO:0000313" key="3">
    <source>
        <dbReference type="Proteomes" id="UP000014216"/>
    </source>
</evidence>
<reference evidence="2 3" key="1">
    <citation type="journal article" date="2013" name="Genome Announc.">
        <title>Draft Genome Sequence of Desulfotignum phosphitoxidans DSM 13687 Strain FiPS-3.</title>
        <authorList>
            <person name="Poehlein A."/>
            <person name="Daniel R."/>
            <person name="Simeonova D.D."/>
        </authorList>
    </citation>
    <scope>NUCLEOTIDE SEQUENCE [LARGE SCALE GENOMIC DNA]</scope>
    <source>
        <strain evidence="2 3">DSM 13687</strain>
    </source>
</reference>